<evidence type="ECO:0000256" key="1">
    <source>
        <dbReference type="SAM" id="SignalP"/>
    </source>
</evidence>
<gene>
    <name evidence="4" type="ORF">ACHAWU_007648</name>
</gene>
<dbReference type="AlphaFoldDB" id="A0ABD3M7C8"/>
<dbReference type="InterPro" id="IPR038607">
    <property type="entry name" value="PhoD-like_sf"/>
</dbReference>
<accession>A0ABD3M7C8</accession>
<dbReference type="InterPro" id="IPR029052">
    <property type="entry name" value="Metallo-depent_PP-like"/>
</dbReference>
<proteinExistence type="predicted"/>
<feature type="chain" id="PRO_5044805402" description="Alkaline phosphatase" evidence="1">
    <location>
        <begin position="24"/>
        <end position="589"/>
    </location>
</feature>
<evidence type="ECO:0000313" key="5">
    <source>
        <dbReference type="Proteomes" id="UP001530293"/>
    </source>
</evidence>
<dbReference type="Pfam" id="PF16655">
    <property type="entry name" value="PhoD_N"/>
    <property type="match status" value="1"/>
</dbReference>
<dbReference type="PROSITE" id="PS51257">
    <property type="entry name" value="PROKAR_LIPOPROTEIN"/>
    <property type="match status" value="1"/>
</dbReference>
<dbReference type="Gene3D" id="3.60.21.70">
    <property type="entry name" value="PhoD-like phosphatase"/>
    <property type="match status" value="1"/>
</dbReference>
<keyword evidence="5" id="KW-1185">Reference proteome</keyword>
<sequence length="589" mass="64774">MIARKSLLGVLLSAAACAYSVHAQNLFEGAADNDDSTPGGRASNFATKASKQEKFDYGVASGDPLATSVILWTHVEPPHSNGPVSLTWEVSTDEFFDDIVASGKVDATLDTDHTAKVDAEGLEPGTEYWYRFKQGKRSSPIGRTRTLPTVGVDEVKFAVFSCSNYPAGYFHAYKDAVERGAKFALHLGDYIYEYPADGYASEQAEAMGRKSDPETEVITLKDYRRRHAQYKSDPDAQLLHAAMPLIAIWDDHETANDAYMGGAANHDPATEGTWQARMTAAIQAYHEWMPIRTGPAKEKIYRSFDFGDLISLHMIDTRLIGRDKQADPSEAPSFPIFLSSLFSPTRELLGQEQSIWLQGQFTNSPGKWQILGNQVLMSRMEVPIRILQYLGGDGLDPNNIPLFNNAVTAYITAKQKKAANVPLDQAELDLLDPTKNPKIGYNNDDWNGYPIAREKLLNGAAMAFANRDRKLVVLAGDTHNSWYADVAASGYFSANGGLTADTVVGIQIATPSISSPGLEYYLSAFPEAQVNQLFRGIIDDIKWMEASQRGWVMLTVSPSAVQADWIFVGNVFVKDFISSIVHTETVPAN</sequence>
<dbReference type="Gene3D" id="2.60.40.380">
    <property type="entry name" value="Purple acid phosphatase-like, N-terminal"/>
    <property type="match status" value="1"/>
</dbReference>
<dbReference type="InterPro" id="IPR018946">
    <property type="entry name" value="PhoD-like_MPP"/>
</dbReference>
<evidence type="ECO:0000313" key="4">
    <source>
        <dbReference type="EMBL" id="KAL3759904.1"/>
    </source>
</evidence>
<reference evidence="4 5" key="1">
    <citation type="submission" date="2024-10" db="EMBL/GenBank/DDBJ databases">
        <title>Updated reference genomes for cyclostephanoid diatoms.</title>
        <authorList>
            <person name="Roberts W.R."/>
            <person name="Alverson A.J."/>
        </authorList>
    </citation>
    <scope>NUCLEOTIDE SEQUENCE [LARGE SCALE GENOMIC DNA]</scope>
    <source>
        <strain evidence="4 5">AJA232-27</strain>
    </source>
</reference>
<comment type="caution">
    <text evidence="4">The sequence shown here is derived from an EMBL/GenBank/DDBJ whole genome shotgun (WGS) entry which is preliminary data.</text>
</comment>
<evidence type="ECO:0000259" key="2">
    <source>
        <dbReference type="Pfam" id="PF09423"/>
    </source>
</evidence>
<keyword evidence="1" id="KW-0732">Signal</keyword>
<dbReference type="Pfam" id="PF09423">
    <property type="entry name" value="PhoD"/>
    <property type="match status" value="1"/>
</dbReference>
<evidence type="ECO:0000259" key="3">
    <source>
        <dbReference type="Pfam" id="PF16655"/>
    </source>
</evidence>
<dbReference type="PANTHER" id="PTHR43606:SF2">
    <property type="entry name" value="ALKALINE PHOSPHATASE FAMILY PROTEIN (AFU_ORTHOLOGUE AFUA_5G03860)"/>
    <property type="match status" value="1"/>
</dbReference>
<dbReference type="CDD" id="cd07389">
    <property type="entry name" value="MPP_PhoD"/>
    <property type="match status" value="1"/>
</dbReference>
<feature type="signal peptide" evidence="1">
    <location>
        <begin position="1"/>
        <end position="23"/>
    </location>
</feature>
<dbReference type="InterPro" id="IPR032093">
    <property type="entry name" value="PhoD_N"/>
</dbReference>
<dbReference type="EMBL" id="JALLBG020000196">
    <property type="protein sequence ID" value="KAL3759904.1"/>
    <property type="molecule type" value="Genomic_DNA"/>
</dbReference>
<dbReference type="InterPro" id="IPR052900">
    <property type="entry name" value="Phospholipid_Metab_Enz"/>
</dbReference>
<dbReference type="Proteomes" id="UP001530293">
    <property type="component" value="Unassembled WGS sequence"/>
</dbReference>
<evidence type="ECO:0008006" key="6">
    <source>
        <dbReference type="Google" id="ProtNLM"/>
    </source>
</evidence>
<dbReference type="SUPFAM" id="SSF56300">
    <property type="entry name" value="Metallo-dependent phosphatases"/>
    <property type="match status" value="1"/>
</dbReference>
<name>A0ABD3M7C8_9STRA</name>
<dbReference type="PANTHER" id="PTHR43606">
    <property type="entry name" value="PHOSPHATASE, PUTATIVE (AFU_ORTHOLOGUE AFUA_6G08710)-RELATED"/>
    <property type="match status" value="1"/>
</dbReference>
<organism evidence="4 5">
    <name type="scientific">Discostella pseudostelligera</name>
    <dbReference type="NCBI Taxonomy" id="259834"/>
    <lineage>
        <taxon>Eukaryota</taxon>
        <taxon>Sar</taxon>
        <taxon>Stramenopiles</taxon>
        <taxon>Ochrophyta</taxon>
        <taxon>Bacillariophyta</taxon>
        <taxon>Coscinodiscophyceae</taxon>
        <taxon>Thalassiosirophycidae</taxon>
        <taxon>Stephanodiscales</taxon>
        <taxon>Stephanodiscaceae</taxon>
        <taxon>Discostella</taxon>
    </lineage>
</organism>
<protein>
    <recommendedName>
        <fullName evidence="6">Alkaline phosphatase</fullName>
    </recommendedName>
</protein>
<feature type="domain" description="PhoD-like phosphatase metallophosphatase" evidence="2">
    <location>
        <begin position="157"/>
        <end position="565"/>
    </location>
</feature>
<feature type="domain" description="Phospholipase D N-terminal" evidence="3">
    <location>
        <begin position="58"/>
        <end position="146"/>
    </location>
</feature>